<comment type="catalytic activity">
    <reaction evidence="9">
        <text>Release of signal peptides from bacterial membrane prolipoproteins. Hydrolyzes -Xaa-Yaa-Zaa-|-(S,diacylglyceryl)Cys-, in which Xaa is hydrophobic (preferably Leu), and Yaa (Ala or Ser) and Zaa (Gly or Ala) have small, neutral side chains.</text>
        <dbReference type="EC" id="3.4.23.36"/>
    </reaction>
</comment>
<evidence type="ECO:0000313" key="11">
    <source>
        <dbReference type="EMBL" id="OAQ21616.1"/>
    </source>
</evidence>
<dbReference type="STRING" id="999894.TDIS_0134"/>
<accession>A0A179D6F5</accession>
<evidence type="ECO:0000256" key="8">
    <source>
        <dbReference type="ARBA" id="ARBA00023136"/>
    </source>
</evidence>
<dbReference type="NCBIfam" id="TIGR00077">
    <property type="entry name" value="lspA"/>
    <property type="match status" value="1"/>
</dbReference>
<dbReference type="PANTHER" id="PTHR33695">
    <property type="entry name" value="LIPOPROTEIN SIGNAL PEPTIDASE"/>
    <property type="match status" value="1"/>
</dbReference>
<gene>
    <name evidence="9" type="primary">lspA</name>
    <name evidence="11" type="ORF">TDIS_0134</name>
</gene>
<evidence type="ECO:0000256" key="7">
    <source>
        <dbReference type="ARBA" id="ARBA00022989"/>
    </source>
</evidence>
<comment type="pathway">
    <text evidence="9">Protein modification; lipoprotein biosynthesis (signal peptide cleavage).</text>
</comment>
<keyword evidence="5 9" id="KW-0064">Aspartyl protease</keyword>
<evidence type="ECO:0000256" key="3">
    <source>
        <dbReference type="ARBA" id="ARBA00022670"/>
    </source>
</evidence>
<feature type="transmembrane region" description="Helical" evidence="9">
    <location>
        <begin position="85"/>
        <end position="102"/>
    </location>
</feature>
<feature type="active site" evidence="9">
    <location>
        <position position="130"/>
    </location>
</feature>
<dbReference type="RefSeq" id="WP_068668261.1">
    <property type="nucleotide sequence ID" value="NZ_LWLG01000001.1"/>
</dbReference>
<dbReference type="UniPathway" id="UPA00665"/>
<dbReference type="GO" id="GO:0006508">
    <property type="term" value="P:proteolysis"/>
    <property type="evidence" value="ECO:0007669"/>
    <property type="project" value="UniProtKB-KW"/>
</dbReference>
<keyword evidence="7 9" id="KW-1133">Transmembrane helix</keyword>
<evidence type="ECO:0000313" key="12">
    <source>
        <dbReference type="Proteomes" id="UP000078390"/>
    </source>
</evidence>
<proteinExistence type="inferred from homology"/>
<dbReference type="GO" id="GO:0005886">
    <property type="term" value="C:plasma membrane"/>
    <property type="evidence" value="ECO:0007669"/>
    <property type="project" value="UniProtKB-SubCell"/>
</dbReference>
<organism evidence="11 12">
    <name type="scientific">Thermosulfurimonas dismutans</name>
    <dbReference type="NCBI Taxonomy" id="999894"/>
    <lineage>
        <taxon>Bacteria</taxon>
        <taxon>Pseudomonadati</taxon>
        <taxon>Thermodesulfobacteriota</taxon>
        <taxon>Thermodesulfobacteria</taxon>
        <taxon>Thermodesulfobacteriales</taxon>
        <taxon>Thermodesulfobacteriaceae</taxon>
        <taxon>Thermosulfurimonas</taxon>
    </lineage>
</organism>
<dbReference type="InterPro" id="IPR001872">
    <property type="entry name" value="Peptidase_A8"/>
</dbReference>
<keyword evidence="11" id="KW-0449">Lipoprotein</keyword>
<evidence type="ECO:0000256" key="2">
    <source>
        <dbReference type="ARBA" id="ARBA00022475"/>
    </source>
</evidence>
<dbReference type="AlphaFoldDB" id="A0A179D6F5"/>
<keyword evidence="6 9" id="KW-0378">Hydrolase</keyword>
<comment type="caution">
    <text evidence="11">The sequence shown here is derived from an EMBL/GenBank/DDBJ whole genome shotgun (WGS) entry which is preliminary data.</text>
</comment>
<sequence>MRIFFLTALVVVFLDGLSKSLLSKVLPWKMVVIPGVFNLVKVRNPGVAFGLLATFGEKGRLVFIGLALVGLVVLVWLARSEKKRGSQIALGMVAGGALGNAWDRFTHGAVFDFLDFHLGPYHWPAFNLADAAITLGLFFYLWGLKK</sequence>
<protein>
    <recommendedName>
        <fullName evidence="9">Lipoprotein signal peptidase</fullName>
        <ecNumber evidence="9">3.4.23.36</ecNumber>
    </recommendedName>
    <alternativeName>
        <fullName evidence="9">Prolipoprotein signal peptidase</fullName>
    </alternativeName>
    <alternativeName>
        <fullName evidence="9">Signal peptidase II</fullName>
        <shortName evidence="9">SPase II</shortName>
    </alternativeName>
</protein>
<keyword evidence="3 9" id="KW-0645">Protease</keyword>
<dbReference type="PATRIC" id="fig|999894.6.peg.135"/>
<evidence type="ECO:0000256" key="4">
    <source>
        <dbReference type="ARBA" id="ARBA00022692"/>
    </source>
</evidence>
<evidence type="ECO:0000256" key="1">
    <source>
        <dbReference type="ARBA" id="ARBA00006139"/>
    </source>
</evidence>
<comment type="function">
    <text evidence="9">This protein specifically catalyzes the removal of signal peptides from prolipoproteins.</text>
</comment>
<keyword evidence="4 9" id="KW-0812">Transmembrane</keyword>
<comment type="similarity">
    <text evidence="1 9 10">Belongs to the peptidase A8 family.</text>
</comment>
<name>A0A179D6F5_9BACT</name>
<feature type="transmembrane region" description="Helical" evidence="9">
    <location>
        <begin position="122"/>
        <end position="142"/>
    </location>
</feature>
<dbReference type="PRINTS" id="PR00781">
    <property type="entry name" value="LIPOSIGPTASE"/>
</dbReference>
<feature type="active site" evidence="9">
    <location>
        <position position="112"/>
    </location>
</feature>
<dbReference type="HAMAP" id="MF_00161">
    <property type="entry name" value="LspA"/>
    <property type="match status" value="1"/>
</dbReference>
<feature type="transmembrane region" description="Helical" evidence="9">
    <location>
        <begin position="61"/>
        <end position="78"/>
    </location>
</feature>
<dbReference type="EMBL" id="LWLG01000001">
    <property type="protein sequence ID" value="OAQ21616.1"/>
    <property type="molecule type" value="Genomic_DNA"/>
</dbReference>
<dbReference type="OrthoDB" id="9810259at2"/>
<evidence type="ECO:0000256" key="10">
    <source>
        <dbReference type="RuleBase" id="RU004181"/>
    </source>
</evidence>
<dbReference type="Proteomes" id="UP000078390">
    <property type="component" value="Unassembled WGS sequence"/>
</dbReference>
<dbReference type="GO" id="GO:0004190">
    <property type="term" value="F:aspartic-type endopeptidase activity"/>
    <property type="evidence" value="ECO:0007669"/>
    <property type="project" value="UniProtKB-UniRule"/>
</dbReference>
<comment type="subcellular location">
    <subcellularLocation>
        <location evidence="9">Cell membrane</location>
        <topology evidence="9">Multi-pass membrane protein</topology>
    </subcellularLocation>
</comment>
<dbReference type="EC" id="3.4.23.36" evidence="9"/>
<keyword evidence="12" id="KW-1185">Reference proteome</keyword>
<dbReference type="Pfam" id="PF01252">
    <property type="entry name" value="Peptidase_A8"/>
    <property type="match status" value="1"/>
</dbReference>
<comment type="caution">
    <text evidence="9">Lacks conserved residue(s) required for the propagation of feature annotation.</text>
</comment>
<evidence type="ECO:0000256" key="6">
    <source>
        <dbReference type="ARBA" id="ARBA00022801"/>
    </source>
</evidence>
<evidence type="ECO:0000256" key="9">
    <source>
        <dbReference type="HAMAP-Rule" id="MF_00161"/>
    </source>
</evidence>
<dbReference type="PANTHER" id="PTHR33695:SF1">
    <property type="entry name" value="LIPOPROTEIN SIGNAL PEPTIDASE"/>
    <property type="match status" value="1"/>
</dbReference>
<keyword evidence="2 9" id="KW-1003">Cell membrane</keyword>
<keyword evidence="8 9" id="KW-0472">Membrane</keyword>
<reference evidence="11 12" key="1">
    <citation type="submission" date="2016-04" db="EMBL/GenBank/DDBJ databases">
        <title>Genome analysis of Thermosulfurimonas dismutans, the first thermophilic sulfur-disproportionating bacterium of the phylum Thermodesulfobacteria.</title>
        <authorList>
            <person name="Mardanov A.V."/>
            <person name="Beletsky A.V."/>
            <person name="Kadnikov V.V."/>
            <person name="Slobodkin A.I."/>
            <person name="Ravin N.V."/>
        </authorList>
    </citation>
    <scope>NUCLEOTIDE SEQUENCE [LARGE SCALE GENOMIC DNA]</scope>
    <source>
        <strain evidence="11 12">S95</strain>
    </source>
</reference>
<evidence type="ECO:0000256" key="5">
    <source>
        <dbReference type="ARBA" id="ARBA00022750"/>
    </source>
</evidence>